<reference evidence="4 5" key="1">
    <citation type="submission" date="2017-06" db="EMBL/GenBank/DDBJ databases">
        <title>Description of Rhodopirellula bahusiensis sp. nov.</title>
        <authorList>
            <person name="Kizina J."/>
            <person name="Harder J."/>
        </authorList>
    </citation>
    <scope>NUCLEOTIDE SEQUENCE [LARGE SCALE GENOMIC DNA]</scope>
    <source>
        <strain evidence="4 5">SWK21</strain>
    </source>
</reference>
<name>A0A2G1W5I7_9BACT</name>
<evidence type="ECO:0000313" key="4">
    <source>
        <dbReference type="EMBL" id="PHQ34285.1"/>
    </source>
</evidence>
<keyword evidence="1 4" id="KW-0808">Transferase</keyword>
<dbReference type="Gene3D" id="2.160.10.10">
    <property type="entry name" value="Hexapeptide repeat proteins"/>
    <property type="match status" value="1"/>
</dbReference>
<dbReference type="SUPFAM" id="SSF51161">
    <property type="entry name" value="Trimeric LpxA-like enzymes"/>
    <property type="match status" value="1"/>
</dbReference>
<sequence>MLIDRPIWKLNSLVRFFLLRIQYRNRISANGLSLLSWTASFRVSRSGNVCLGSKVIIQPFAEIQCDGKIRIGNRCDINRYSRLVAMQEISIGDNVAIAQFVSILDHDHQFSLDDNGILSVSRKYECGPIRIGNNVWIGDKVTITKDVNIGDNVIIGANSVVTRDIPSNCVAAGVPCKPVFHAKTATQA</sequence>
<dbReference type="InterPro" id="IPR011004">
    <property type="entry name" value="Trimer_LpxA-like_sf"/>
</dbReference>
<dbReference type="EMBL" id="NIZW01000012">
    <property type="protein sequence ID" value="PHQ34285.1"/>
    <property type="molecule type" value="Genomic_DNA"/>
</dbReference>
<comment type="caution">
    <text evidence="4">The sequence shown here is derived from an EMBL/GenBank/DDBJ whole genome shotgun (WGS) entry which is preliminary data.</text>
</comment>
<evidence type="ECO:0000256" key="3">
    <source>
        <dbReference type="ARBA" id="ARBA00023315"/>
    </source>
</evidence>
<dbReference type="Proteomes" id="UP000225740">
    <property type="component" value="Unassembled WGS sequence"/>
</dbReference>
<keyword evidence="2" id="KW-0677">Repeat</keyword>
<evidence type="ECO:0000256" key="1">
    <source>
        <dbReference type="ARBA" id="ARBA00022679"/>
    </source>
</evidence>
<evidence type="ECO:0000256" key="2">
    <source>
        <dbReference type="ARBA" id="ARBA00022737"/>
    </source>
</evidence>
<dbReference type="InterPro" id="IPR051159">
    <property type="entry name" value="Hexapeptide_acetyltransf"/>
</dbReference>
<keyword evidence="3" id="KW-0012">Acyltransferase</keyword>
<proteinExistence type="predicted"/>
<dbReference type="Pfam" id="PF00132">
    <property type="entry name" value="Hexapep"/>
    <property type="match status" value="1"/>
</dbReference>
<accession>A0A2G1W5I7</accession>
<dbReference type="InterPro" id="IPR001451">
    <property type="entry name" value="Hexapep"/>
</dbReference>
<organism evidence="4 5">
    <name type="scientific">Rhodopirellula bahusiensis</name>
    <dbReference type="NCBI Taxonomy" id="2014065"/>
    <lineage>
        <taxon>Bacteria</taxon>
        <taxon>Pseudomonadati</taxon>
        <taxon>Planctomycetota</taxon>
        <taxon>Planctomycetia</taxon>
        <taxon>Pirellulales</taxon>
        <taxon>Pirellulaceae</taxon>
        <taxon>Rhodopirellula</taxon>
    </lineage>
</organism>
<dbReference type="AlphaFoldDB" id="A0A2G1W5I7"/>
<dbReference type="PANTHER" id="PTHR23416">
    <property type="entry name" value="SIALIC ACID SYNTHASE-RELATED"/>
    <property type="match status" value="1"/>
</dbReference>
<dbReference type="PANTHER" id="PTHR23416:SF78">
    <property type="entry name" value="LIPOPOLYSACCHARIDE BIOSYNTHESIS O-ACETYL TRANSFERASE WBBJ-RELATED"/>
    <property type="match status" value="1"/>
</dbReference>
<keyword evidence="5" id="KW-1185">Reference proteome</keyword>
<protein>
    <submittedName>
        <fullName evidence="4">Acetyl transferase</fullName>
    </submittedName>
</protein>
<dbReference type="PROSITE" id="PS00101">
    <property type="entry name" value="HEXAPEP_TRANSFERASES"/>
    <property type="match status" value="1"/>
</dbReference>
<dbReference type="CDD" id="cd04647">
    <property type="entry name" value="LbH_MAT_like"/>
    <property type="match status" value="1"/>
</dbReference>
<evidence type="ECO:0000313" key="5">
    <source>
        <dbReference type="Proteomes" id="UP000225740"/>
    </source>
</evidence>
<gene>
    <name evidence="4" type="ORF">CEE69_16800</name>
</gene>
<dbReference type="InterPro" id="IPR018357">
    <property type="entry name" value="Hexapep_transf_CS"/>
</dbReference>
<dbReference type="GO" id="GO:0016746">
    <property type="term" value="F:acyltransferase activity"/>
    <property type="evidence" value="ECO:0007669"/>
    <property type="project" value="UniProtKB-KW"/>
</dbReference>